<keyword evidence="1" id="KW-1133">Transmembrane helix</keyword>
<dbReference type="Pfam" id="PF01569">
    <property type="entry name" value="PAP2"/>
    <property type="match status" value="1"/>
</dbReference>
<accession>U5VUK1</accession>
<dbReference type="OrthoDB" id="5289372at2"/>
<organism evidence="3 4">
    <name type="scientific">Actinoplanes friuliensis DSM 7358</name>
    <dbReference type="NCBI Taxonomy" id="1246995"/>
    <lineage>
        <taxon>Bacteria</taxon>
        <taxon>Bacillati</taxon>
        <taxon>Actinomycetota</taxon>
        <taxon>Actinomycetes</taxon>
        <taxon>Micromonosporales</taxon>
        <taxon>Micromonosporaceae</taxon>
        <taxon>Actinoplanes</taxon>
    </lineage>
</organism>
<dbReference type="PATRIC" id="fig|1246995.3.peg.2397"/>
<keyword evidence="1" id="KW-0472">Membrane</keyword>
<evidence type="ECO:0000256" key="1">
    <source>
        <dbReference type="SAM" id="Phobius"/>
    </source>
</evidence>
<dbReference type="STRING" id="1246995.AFR_11770"/>
<dbReference type="AlphaFoldDB" id="U5VUK1"/>
<dbReference type="PANTHER" id="PTHR14969">
    <property type="entry name" value="SPHINGOSINE-1-PHOSPHATE PHOSPHOHYDROLASE"/>
    <property type="match status" value="1"/>
</dbReference>
<proteinExistence type="predicted"/>
<feature type="transmembrane region" description="Helical" evidence="1">
    <location>
        <begin position="187"/>
        <end position="205"/>
    </location>
</feature>
<dbReference type="EMBL" id="CP006272">
    <property type="protein sequence ID" value="AGZ40643.1"/>
    <property type="molecule type" value="Genomic_DNA"/>
</dbReference>
<dbReference type="PANTHER" id="PTHR14969:SF13">
    <property type="entry name" value="AT30094P"/>
    <property type="match status" value="1"/>
</dbReference>
<feature type="transmembrane region" description="Helical" evidence="1">
    <location>
        <begin position="131"/>
        <end position="152"/>
    </location>
</feature>
<evidence type="ECO:0000313" key="3">
    <source>
        <dbReference type="EMBL" id="AGZ40643.1"/>
    </source>
</evidence>
<evidence type="ECO:0000313" key="4">
    <source>
        <dbReference type="Proteomes" id="UP000017746"/>
    </source>
</evidence>
<dbReference type="HOGENOM" id="CLU_072573_3_1_11"/>
<feature type="transmembrane region" description="Helical" evidence="1">
    <location>
        <begin position="89"/>
        <end position="111"/>
    </location>
</feature>
<dbReference type="CDD" id="cd03392">
    <property type="entry name" value="PAP2_like_2"/>
    <property type="match status" value="1"/>
</dbReference>
<dbReference type="KEGG" id="afs:AFR_11770"/>
<dbReference type="SUPFAM" id="SSF48317">
    <property type="entry name" value="Acid phosphatase/Vanadium-dependent haloperoxidase"/>
    <property type="match status" value="1"/>
</dbReference>
<reference evidence="3 4" key="1">
    <citation type="journal article" date="2014" name="J. Biotechnol.">
        <title>Complete genome sequence of the actinobacterium Actinoplanes friuliensis HAG 010964, producer of the lipopeptide antibiotic friulimycin.</title>
        <authorList>
            <person name="Ruckert C."/>
            <person name="Szczepanowski R."/>
            <person name="Albersmeier A."/>
            <person name="Goesmann A."/>
            <person name="Fischer N."/>
            <person name="Steinkamper A."/>
            <person name="Puhler A."/>
            <person name="Biener R."/>
            <person name="Schwartz D."/>
            <person name="Kalinowski J."/>
        </authorList>
    </citation>
    <scope>NUCLEOTIDE SEQUENCE [LARGE SCALE GENOMIC DNA]</scope>
    <source>
        <strain evidence="3 4">DSM 7358</strain>
    </source>
</reference>
<gene>
    <name evidence="3" type="ORF">AFR_11770</name>
</gene>
<dbReference type="Gene3D" id="1.20.144.10">
    <property type="entry name" value="Phosphatidic acid phosphatase type 2/haloperoxidase"/>
    <property type="match status" value="1"/>
</dbReference>
<sequence length="228" mass="24635">MKRLTTVSAALALMVLVPFALLAVLVTGDWSPLHTLDATVTSNLHDWALTHPHLTEANLWWSAIFSPNPLRVAALILAVWLYRRHARRLALWVVTTMTVGGLLGILLKLLIGRHRPDLLDPVARAAGFSFPSGHALNAALTAGVFVLVLLPLARDGKRLLLWTAAAVVTVVTGLTRIVIGVHWTSDVVAGWLLGIAVVAITAAAFPRLRPEPIVEEGLEPDLAEPRAR</sequence>
<name>U5VUK1_9ACTN</name>
<dbReference type="InterPro" id="IPR000326">
    <property type="entry name" value="PAP2/HPO"/>
</dbReference>
<dbReference type="RefSeq" id="WP_023360684.1">
    <property type="nucleotide sequence ID" value="NC_022657.1"/>
</dbReference>
<evidence type="ECO:0000259" key="2">
    <source>
        <dbReference type="SMART" id="SM00014"/>
    </source>
</evidence>
<feature type="domain" description="Phosphatidic acid phosphatase type 2/haloperoxidase" evidence="2">
    <location>
        <begin position="89"/>
        <end position="202"/>
    </location>
</feature>
<keyword evidence="4" id="KW-1185">Reference proteome</keyword>
<protein>
    <submittedName>
        <fullName evidence="3">Phosphatidic acid phosphatase type 2 domain-containing protein 1B</fullName>
    </submittedName>
</protein>
<dbReference type="SMART" id="SM00014">
    <property type="entry name" value="acidPPc"/>
    <property type="match status" value="1"/>
</dbReference>
<feature type="transmembrane region" description="Helical" evidence="1">
    <location>
        <begin position="159"/>
        <end position="181"/>
    </location>
</feature>
<feature type="transmembrane region" description="Helical" evidence="1">
    <location>
        <begin position="59"/>
        <end position="82"/>
    </location>
</feature>
<dbReference type="InterPro" id="IPR036938">
    <property type="entry name" value="PAP2/HPO_sf"/>
</dbReference>
<dbReference type="eggNOG" id="COG0671">
    <property type="taxonomic scope" value="Bacteria"/>
</dbReference>
<keyword evidence="1" id="KW-0812">Transmembrane</keyword>
<dbReference type="Proteomes" id="UP000017746">
    <property type="component" value="Chromosome"/>
</dbReference>